<proteinExistence type="predicted"/>
<dbReference type="STRING" id="315423.SAMN04488020_101129"/>
<dbReference type="AlphaFoldDB" id="A0A1Y5R8R9"/>
<gene>
    <name evidence="1" type="ORF">PAM7066_00131</name>
</gene>
<keyword evidence="2" id="KW-1185">Reference proteome</keyword>
<organism evidence="1 2">
    <name type="scientific">Palleronia marisminoris</name>
    <dbReference type="NCBI Taxonomy" id="315423"/>
    <lineage>
        <taxon>Bacteria</taxon>
        <taxon>Pseudomonadati</taxon>
        <taxon>Pseudomonadota</taxon>
        <taxon>Alphaproteobacteria</taxon>
        <taxon>Rhodobacterales</taxon>
        <taxon>Roseobacteraceae</taxon>
        <taxon>Palleronia</taxon>
    </lineage>
</organism>
<dbReference type="Proteomes" id="UP000193870">
    <property type="component" value="Unassembled WGS sequence"/>
</dbReference>
<evidence type="ECO:0000313" key="2">
    <source>
        <dbReference type="Proteomes" id="UP000193870"/>
    </source>
</evidence>
<dbReference type="RefSeq" id="WP_085852193.1">
    <property type="nucleotide sequence ID" value="NZ_FOPF01000001.1"/>
</dbReference>
<dbReference type="EMBL" id="FWFV01000001">
    <property type="protein sequence ID" value="SLN11765.1"/>
    <property type="molecule type" value="Genomic_DNA"/>
</dbReference>
<dbReference type="OrthoDB" id="8478628at2"/>
<dbReference type="Pfam" id="PF07310">
    <property type="entry name" value="PAS_5"/>
    <property type="match status" value="1"/>
</dbReference>
<accession>A0A1Y5R8R9</accession>
<sequence>MNSSDTIIDLKDRRVGRAERDRDGLLTYWREIGGGSDVPRRDDIDPARIAPCLSRIVVLERIAPRQARIRLAGQAVGQGFGIESRGMPISSLITPASREWLGESIEALFDDPARIELGLSGPRTTFRKRLTGSMMLLPLRDREDRITRAIGYVEMPERRTTSPIRFEISGEKRETVSTRATRPPMDEPDLPDFEAIDRARDVARRRASFHVITD</sequence>
<reference evidence="1 2" key="1">
    <citation type="submission" date="2017-03" db="EMBL/GenBank/DDBJ databases">
        <authorList>
            <person name="Afonso C.L."/>
            <person name="Miller P.J."/>
            <person name="Scott M.A."/>
            <person name="Spackman E."/>
            <person name="Goraichik I."/>
            <person name="Dimitrov K.M."/>
            <person name="Suarez D.L."/>
            <person name="Swayne D.E."/>
        </authorList>
    </citation>
    <scope>NUCLEOTIDE SEQUENCE [LARGE SCALE GENOMIC DNA]</scope>
    <source>
        <strain evidence="1 2">CECT 7066</strain>
    </source>
</reference>
<name>A0A1Y5R8R9_9RHOB</name>
<protein>
    <submittedName>
        <fullName evidence="1">PAS domain protein</fullName>
    </submittedName>
</protein>
<dbReference type="InterPro" id="IPR009922">
    <property type="entry name" value="DUF1457"/>
</dbReference>
<evidence type="ECO:0000313" key="1">
    <source>
        <dbReference type="EMBL" id="SLN11765.1"/>
    </source>
</evidence>